<keyword evidence="5" id="KW-0963">Cytoplasm</keyword>
<keyword evidence="12" id="KW-0539">Nucleus</keyword>
<feature type="compositionally biased region" description="Acidic residues" evidence="13">
    <location>
        <begin position="18"/>
        <end position="48"/>
    </location>
</feature>
<feature type="compositionally biased region" description="Basic and acidic residues" evidence="13">
    <location>
        <begin position="7"/>
        <end position="17"/>
    </location>
</feature>
<feature type="region of interest" description="Disordered" evidence="13">
    <location>
        <begin position="1"/>
        <end position="174"/>
    </location>
</feature>
<keyword evidence="4" id="KW-0813">Transport</keyword>
<keyword evidence="16" id="KW-1185">Reference proteome</keyword>
<feature type="compositionally biased region" description="Polar residues" evidence="13">
    <location>
        <begin position="544"/>
        <end position="559"/>
    </location>
</feature>
<dbReference type="GO" id="GO:0006397">
    <property type="term" value="P:mRNA processing"/>
    <property type="evidence" value="ECO:0007669"/>
    <property type="project" value="UniProtKB-KW"/>
</dbReference>
<keyword evidence="8" id="KW-0810">Translation regulation</keyword>
<gene>
    <name evidence="15" type="ORF">IFR04_007674</name>
</gene>
<keyword evidence="6" id="KW-0507">mRNA processing</keyword>
<sequence length="707" mass="78042">MGHRQRKDLAASRRRVEDEGDDEGGLDADLDDESSEGSILSDEDDAHEGDEVSTAIVAPADSLELPKINGNGQRLPKDKKGTSSNGIAESSKKSLTNGTSDMDMMLNGLKISNHKDSTEGVQYEDLRDDEEMQIPSPAVVNSNAQMDRPQELPHERRRREHEEYKKKRDADPAFVPNRGAFFMHDHRHSGPAANGFRPFGRGRGRGRPGIGGPFAPSNQMQQPYEPTDAPWTHDMHEVISEPSPRNLQPNYGPHSMPSRVPISTSKAAPPNRALSVTKHIGNVQIRVYISDMKEPLVFPGIAVKQYTRLPDHRPPLRRDKPVRISLPDHPPRYIFPAVDRSFIFIPRAMRPNQQGFGGRGRGRSVMGSIGGYSRRTSVFGGSMFGSAYSPSVAMSRRSSLAREVNRDGLASPTGSTASRQHMPMDPSRPVPVVKLPPANQSIQIQHLQSTANASQNDSPQASASIDDLPRPQTYPLPQKPTFRENRPNPIPMHQPRPQKAVSVADIESPATLSFNPPQQHQQPFHQQVPVQVNGNNYKHDNMLHSRNPSYPSQASTGTPLSQIPERAIHAQPFQPNPYQQQASNFYSPAPYMPAPQGYYYPPSYSQPGAAPPFVPPQSQQQQQPPFSQPNQQPDTTNLVAQEVNGMVYYYDAAQIPAVATFPGYQAPPSYPMQQVGGVVGMGGMMTPSPDGFYYPQAPQQGVVYYPQ</sequence>
<evidence type="ECO:0000256" key="8">
    <source>
        <dbReference type="ARBA" id="ARBA00022845"/>
    </source>
</evidence>
<feature type="region of interest" description="Disordered" evidence="13">
    <location>
        <begin position="534"/>
        <end position="559"/>
    </location>
</feature>
<feature type="region of interest" description="Disordered" evidence="13">
    <location>
        <begin position="447"/>
        <end position="503"/>
    </location>
</feature>
<feature type="region of interest" description="Disordered" evidence="13">
    <location>
        <begin position="605"/>
        <end position="634"/>
    </location>
</feature>
<keyword evidence="10" id="KW-0866">Nonsense-mediated mRNA decay</keyword>
<evidence type="ECO:0000256" key="4">
    <source>
        <dbReference type="ARBA" id="ARBA00022448"/>
    </source>
</evidence>
<name>A0A8H7WAB3_9HELO</name>
<dbReference type="InterPro" id="IPR044796">
    <property type="entry name" value="MLN51_plant"/>
</dbReference>
<comment type="subcellular location">
    <subcellularLocation>
        <location evidence="2">Cytoplasm</location>
    </subcellularLocation>
    <subcellularLocation>
        <location evidence="1">Nucleus</location>
    </subcellularLocation>
</comment>
<evidence type="ECO:0000256" key="11">
    <source>
        <dbReference type="ARBA" id="ARBA00023187"/>
    </source>
</evidence>
<dbReference type="EMBL" id="JAFJYH010000111">
    <property type="protein sequence ID" value="KAG4419173.1"/>
    <property type="molecule type" value="Genomic_DNA"/>
</dbReference>
<proteinExistence type="inferred from homology"/>
<dbReference type="GO" id="GO:0035145">
    <property type="term" value="C:exon-exon junction complex"/>
    <property type="evidence" value="ECO:0007669"/>
    <property type="project" value="InterPro"/>
</dbReference>
<dbReference type="OrthoDB" id="5413466at2759"/>
<dbReference type="GO" id="GO:0000184">
    <property type="term" value="P:nuclear-transcribed mRNA catabolic process, nonsense-mediated decay"/>
    <property type="evidence" value="ECO:0007669"/>
    <property type="project" value="UniProtKB-KW"/>
</dbReference>
<dbReference type="GO" id="GO:0006417">
    <property type="term" value="P:regulation of translation"/>
    <property type="evidence" value="ECO:0007669"/>
    <property type="project" value="UniProtKB-KW"/>
</dbReference>
<dbReference type="AlphaFoldDB" id="A0A8H7WAB3"/>
<comment type="caution">
    <text evidence="15">The sequence shown here is derived from an EMBL/GenBank/DDBJ whole genome shotgun (WGS) entry which is preliminary data.</text>
</comment>
<dbReference type="GO" id="GO:0008380">
    <property type="term" value="P:RNA splicing"/>
    <property type="evidence" value="ECO:0007669"/>
    <property type="project" value="UniProtKB-KW"/>
</dbReference>
<dbReference type="GO" id="GO:0005737">
    <property type="term" value="C:cytoplasm"/>
    <property type="evidence" value="ECO:0007669"/>
    <property type="project" value="UniProtKB-SubCell"/>
</dbReference>
<accession>A0A8H7WAB3</accession>
<evidence type="ECO:0000313" key="15">
    <source>
        <dbReference type="EMBL" id="KAG4419173.1"/>
    </source>
</evidence>
<evidence type="ECO:0000256" key="2">
    <source>
        <dbReference type="ARBA" id="ARBA00004496"/>
    </source>
</evidence>
<evidence type="ECO:0000256" key="6">
    <source>
        <dbReference type="ARBA" id="ARBA00022664"/>
    </source>
</evidence>
<dbReference type="GO" id="GO:0003729">
    <property type="term" value="F:mRNA binding"/>
    <property type="evidence" value="ECO:0007669"/>
    <property type="project" value="InterPro"/>
</dbReference>
<evidence type="ECO:0000256" key="1">
    <source>
        <dbReference type="ARBA" id="ARBA00004123"/>
    </source>
</evidence>
<dbReference type="InterPro" id="IPR018545">
    <property type="entry name" value="Btz_dom"/>
</dbReference>
<evidence type="ECO:0000256" key="9">
    <source>
        <dbReference type="ARBA" id="ARBA00022884"/>
    </source>
</evidence>
<feature type="compositionally biased region" description="Polar residues" evidence="13">
    <location>
        <begin position="447"/>
        <end position="463"/>
    </location>
</feature>
<evidence type="ECO:0000259" key="14">
    <source>
        <dbReference type="SMART" id="SM01044"/>
    </source>
</evidence>
<protein>
    <recommendedName>
        <fullName evidence="14">Btz domain-containing protein</fullName>
    </recommendedName>
</protein>
<comment type="similarity">
    <text evidence="3">Belongs to the CASC3 family.</text>
</comment>
<feature type="compositionally biased region" description="Polar residues" evidence="13">
    <location>
        <begin position="82"/>
        <end position="100"/>
    </location>
</feature>
<evidence type="ECO:0000313" key="16">
    <source>
        <dbReference type="Proteomes" id="UP000664132"/>
    </source>
</evidence>
<keyword evidence="7" id="KW-0509">mRNA transport</keyword>
<evidence type="ECO:0000256" key="12">
    <source>
        <dbReference type="ARBA" id="ARBA00023242"/>
    </source>
</evidence>
<dbReference type="PANTHER" id="PTHR46837:SF5">
    <property type="entry name" value="PROTEIN MLN51 HOMOLOG"/>
    <property type="match status" value="1"/>
</dbReference>
<feature type="compositionally biased region" description="Basic and acidic residues" evidence="13">
    <location>
        <begin position="148"/>
        <end position="171"/>
    </location>
</feature>
<reference evidence="15" key="1">
    <citation type="submission" date="2021-02" db="EMBL/GenBank/DDBJ databases">
        <title>Genome sequence Cadophora malorum strain M34.</title>
        <authorList>
            <person name="Stefanovic E."/>
            <person name="Vu D."/>
            <person name="Scully C."/>
            <person name="Dijksterhuis J."/>
            <person name="Roader J."/>
            <person name="Houbraken J."/>
        </authorList>
    </citation>
    <scope>NUCLEOTIDE SEQUENCE</scope>
    <source>
        <strain evidence="15">M34</strain>
    </source>
</reference>
<keyword evidence="9" id="KW-0694">RNA-binding</keyword>
<feature type="region of interest" description="Disordered" evidence="13">
    <location>
        <begin position="399"/>
        <end position="434"/>
    </location>
</feature>
<feature type="domain" description="Btz" evidence="14">
    <location>
        <begin position="138"/>
        <end position="271"/>
    </location>
</feature>
<dbReference type="Proteomes" id="UP000664132">
    <property type="component" value="Unassembled WGS sequence"/>
</dbReference>
<organism evidence="15 16">
    <name type="scientific">Cadophora malorum</name>
    <dbReference type="NCBI Taxonomy" id="108018"/>
    <lineage>
        <taxon>Eukaryota</taxon>
        <taxon>Fungi</taxon>
        <taxon>Dikarya</taxon>
        <taxon>Ascomycota</taxon>
        <taxon>Pezizomycotina</taxon>
        <taxon>Leotiomycetes</taxon>
        <taxon>Helotiales</taxon>
        <taxon>Ploettnerulaceae</taxon>
        <taxon>Cadophora</taxon>
    </lineage>
</organism>
<dbReference type="PANTHER" id="PTHR46837">
    <property type="entry name" value="PROTEIN MLN51 HOMOLOG"/>
    <property type="match status" value="1"/>
</dbReference>
<dbReference type="Pfam" id="PF09405">
    <property type="entry name" value="Btz"/>
    <property type="match status" value="1"/>
</dbReference>
<evidence type="ECO:0000256" key="7">
    <source>
        <dbReference type="ARBA" id="ARBA00022816"/>
    </source>
</evidence>
<feature type="compositionally biased region" description="Low complexity" evidence="13">
    <location>
        <begin position="616"/>
        <end position="633"/>
    </location>
</feature>
<dbReference type="GO" id="GO:0051028">
    <property type="term" value="P:mRNA transport"/>
    <property type="evidence" value="ECO:0007669"/>
    <property type="project" value="UniProtKB-KW"/>
</dbReference>
<keyword evidence="11" id="KW-0508">mRNA splicing</keyword>
<dbReference type="SMART" id="SM01044">
    <property type="entry name" value="Btz"/>
    <property type="match status" value="1"/>
</dbReference>
<evidence type="ECO:0000256" key="5">
    <source>
        <dbReference type="ARBA" id="ARBA00022490"/>
    </source>
</evidence>
<evidence type="ECO:0000256" key="3">
    <source>
        <dbReference type="ARBA" id="ARBA00009548"/>
    </source>
</evidence>
<evidence type="ECO:0000256" key="10">
    <source>
        <dbReference type="ARBA" id="ARBA00023161"/>
    </source>
</evidence>
<evidence type="ECO:0000256" key="13">
    <source>
        <dbReference type="SAM" id="MobiDB-lite"/>
    </source>
</evidence>